<reference evidence="2" key="2">
    <citation type="journal article" date="2022" name="Res Sq">
        <title>Comparative Genomics Reveals Insights into the Divergent Evolution of Astigmatic Mites and Household Pest Adaptations.</title>
        <authorList>
            <person name="Xiong Q."/>
            <person name="Wan A.T.-Y."/>
            <person name="Liu X.-Y."/>
            <person name="Fung C.S.-H."/>
            <person name="Xiao X."/>
            <person name="Malainual N."/>
            <person name="Hou J."/>
            <person name="Wang L."/>
            <person name="Wang M."/>
            <person name="Yang K."/>
            <person name="Cui Y."/>
            <person name="Leung E."/>
            <person name="Nong W."/>
            <person name="Shin S.-K."/>
            <person name="Au S."/>
            <person name="Jeong K.Y."/>
            <person name="Chew F.T."/>
            <person name="Hui J."/>
            <person name="Leung T.F."/>
            <person name="Tungtrongchitr A."/>
            <person name="Zhong N."/>
            <person name="Liu Z."/>
            <person name="Tsui S."/>
        </authorList>
    </citation>
    <scope>NUCLEOTIDE SEQUENCE</scope>
    <source>
        <strain evidence="2">Derf</strain>
        <tissue evidence="2">Whole organism</tissue>
    </source>
</reference>
<evidence type="ECO:0000256" key="1">
    <source>
        <dbReference type="SAM" id="MobiDB-lite"/>
    </source>
</evidence>
<feature type="region of interest" description="Disordered" evidence="1">
    <location>
        <begin position="1"/>
        <end position="33"/>
    </location>
</feature>
<evidence type="ECO:0000313" key="2">
    <source>
        <dbReference type="EMBL" id="KAH9518221.1"/>
    </source>
</evidence>
<organism evidence="2 3">
    <name type="scientific">Dermatophagoides farinae</name>
    <name type="common">American house dust mite</name>
    <dbReference type="NCBI Taxonomy" id="6954"/>
    <lineage>
        <taxon>Eukaryota</taxon>
        <taxon>Metazoa</taxon>
        <taxon>Ecdysozoa</taxon>
        <taxon>Arthropoda</taxon>
        <taxon>Chelicerata</taxon>
        <taxon>Arachnida</taxon>
        <taxon>Acari</taxon>
        <taxon>Acariformes</taxon>
        <taxon>Sarcoptiformes</taxon>
        <taxon>Astigmata</taxon>
        <taxon>Psoroptidia</taxon>
        <taxon>Analgoidea</taxon>
        <taxon>Pyroglyphidae</taxon>
        <taxon>Dermatophagoidinae</taxon>
        <taxon>Dermatophagoides</taxon>
    </lineage>
</organism>
<dbReference type="Proteomes" id="UP000790347">
    <property type="component" value="Unassembled WGS sequence"/>
</dbReference>
<evidence type="ECO:0000313" key="3">
    <source>
        <dbReference type="Proteomes" id="UP000790347"/>
    </source>
</evidence>
<protein>
    <submittedName>
        <fullName evidence="2">Uncharacterized protein</fullName>
    </submittedName>
</protein>
<dbReference type="EMBL" id="ASGP02000003">
    <property type="protein sequence ID" value="KAH9518221.1"/>
    <property type="molecule type" value="Genomic_DNA"/>
</dbReference>
<reference evidence="2" key="1">
    <citation type="submission" date="2013-05" db="EMBL/GenBank/DDBJ databases">
        <authorList>
            <person name="Yim A.K.Y."/>
            <person name="Chan T.F."/>
            <person name="Ji K.M."/>
            <person name="Liu X.Y."/>
            <person name="Zhou J.W."/>
            <person name="Li R.Q."/>
            <person name="Yang K.Y."/>
            <person name="Li J."/>
            <person name="Li M."/>
            <person name="Law P.T.W."/>
            <person name="Wu Y.L."/>
            <person name="Cai Z.L."/>
            <person name="Qin H."/>
            <person name="Bao Y."/>
            <person name="Leung R.K.K."/>
            <person name="Ng P.K.S."/>
            <person name="Zou J."/>
            <person name="Zhong X.J."/>
            <person name="Ran P.X."/>
            <person name="Zhong N.S."/>
            <person name="Liu Z.G."/>
            <person name="Tsui S.K.W."/>
        </authorList>
    </citation>
    <scope>NUCLEOTIDE SEQUENCE</scope>
    <source>
        <strain evidence="2">Derf</strain>
        <tissue evidence="2">Whole organism</tissue>
    </source>
</reference>
<keyword evidence="3" id="KW-1185">Reference proteome</keyword>
<comment type="caution">
    <text evidence="2">The sequence shown here is derived from an EMBL/GenBank/DDBJ whole genome shotgun (WGS) entry which is preliminary data.</text>
</comment>
<gene>
    <name evidence="2" type="ORF">DERF_008812</name>
</gene>
<name>A0A922I599_DERFA</name>
<accession>A0A922I599</accession>
<proteinExistence type="predicted"/>
<dbReference type="AlphaFoldDB" id="A0A922I599"/>
<sequence>MIQTQTHTHTPECIEPRLNNNNQSEMKNLPGSFEPNQYQYMKIHTTGIWEQKFNNNNNNKYTLMSNLSSNGHKS</sequence>